<dbReference type="InterPro" id="IPR000182">
    <property type="entry name" value="GNAT_dom"/>
</dbReference>
<dbReference type="Pfam" id="PF00583">
    <property type="entry name" value="Acetyltransf_1"/>
    <property type="match status" value="1"/>
</dbReference>
<dbReference type="Proteomes" id="UP001177212">
    <property type="component" value="Unassembled WGS sequence"/>
</dbReference>
<keyword evidence="3" id="KW-1185">Reference proteome</keyword>
<sequence length="121" mass="14363">MDSENRYEDHQINHEALTYLPDSDERLKQYVFLTENNKESAGYLHISIDIDEKKMQLEHIYILQKHRSKLLSYTLIDSALEKLRKIEVKIESVHTTRTTPGGEKCFEYLKENLLKTKKYTS</sequence>
<accession>A0ABT9FGS3</accession>
<name>A0ABT9FGS3_9GAMM</name>
<protein>
    <recommendedName>
        <fullName evidence="1">N-acetyltransferase domain-containing protein</fullName>
    </recommendedName>
</protein>
<proteinExistence type="predicted"/>
<evidence type="ECO:0000313" key="2">
    <source>
        <dbReference type="EMBL" id="MDP2565820.1"/>
    </source>
</evidence>
<comment type="caution">
    <text evidence="2">The sequence shown here is derived from an EMBL/GenBank/DDBJ whole genome shotgun (WGS) entry which is preliminary data.</text>
</comment>
<reference evidence="2" key="1">
    <citation type="submission" date="2023-07" db="EMBL/GenBank/DDBJ databases">
        <title>Genome content predicts the carbon catabolic preferences of heterotrophic bacteria.</title>
        <authorList>
            <person name="Gralka M."/>
        </authorList>
    </citation>
    <scope>NUCLEOTIDE SEQUENCE</scope>
    <source>
        <strain evidence="2">4G09</strain>
    </source>
</reference>
<dbReference type="InterPro" id="IPR016181">
    <property type="entry name" value="Acyl_CoA_acyltransferase"/>
</dbReference>
<dbReference type="SUPFAM" id="SSF55729">
    <property type="entry name" value="Acyl-CoA N-acyltransferases (Nat)"/>
    <property type="match status" value="1"/>
</dbReference>
<dbReference type="Gene3D" id="3.40.630.30">
    <property type="match status" value="1"/>
</dbReference>
<organism evidence="2 3">
    <name type="scientific">Pseudoalteromonas marina</name>
    <dbReference type="NCBI Taxonomy" id="267375"/>
    <lineage>
        <taxon>Bacteria</taxon>
        <taxon>Pseudomonadati</taxon>
        <taxon>Pseudomonadota</taxon>
        <taxon>Gammaproteobacteria</taxon>
        <taxon>Alteromonadales</taxon>
        <taxon>Pseudoalteromonadaceae</taxon>
        <taxon>Pseudoalteromonas</taxon>
    </lineage>
</organism>
<evidence type="ECO:0000313" key="3">
    <source>
        <dbReference type="Proteomes" id="UP001177212"/>
    </source>
</evidence>
<gene>
    <name evidence="2" type="ORF">Q8W34_14330</name>
</gene>
<feature type="domain" description="N-acetyltransferase" evidence="1">
    <location>
        <begin position="11"/>
        <end position="89"/>
    </location>
</feature>
<evidence type="ECO:0000259" key="1">
    <source>
        <dbReference type="Pfam" id="PF00583"/>
    </source>
</evidence>
<dbReference type="EMBL" id="JAUYVT010000014">
    <property type="protein sequence ID" value="MDP2565820.1"/>
    <property type="molecule type" value="Genomic_DNA"/>
</dbReference>
<dbReference type="RefSeq" id="WP_305472561.1">
    <property type="nucleotide sequence ID" value="NZ_JAUYVT010000014.1"/>
</dbReference>